<reference evidence="3" key="1">
    <citation type="journal article" date="2013" name="Science">
        <title>The Amborella genome and the evolution of flowering plants.</title>
        <authorList>
            <consortium name="Amborella Genome Project"/>
        </authorList>
    </citation>
    <scope>NUCLEOTIDE SEQUENCE [LARGE SCALE GENOMIC DNA]</scope>
</reference>
<protein>
    <submittedName>
        <fullName evidence="2">Uncharacterized protein</fullName>
    </submittedName>
</protein>
<sequence length="80" mass="9448">MESEQQVADLFNWVTKGMAKLKELRTRLIHHCKRRHNSWRARHFNTHFRDPWAAIALLVAGLLLSLTLIQTVYSVLSYMK</sequence>
<feature type="transmembrane region" description="Helical" evidence="1">
    <location>
        <begin position="52"/>
        <end position="76"/>
    </location>
</feature>
<keyword evidence="1" id="KW-0472">Membrane</keyword>
<dbReference type="AlphaFoldDB" id="W1NKB2"/>
<keyword evidence="1" id="KW-1133">Transmembrane helix</keyword>
<dbReference type="HOGENOM" id="CLU_020188_3_2_1"/>
<keyword evidence="1" id="KW-0812">Transmembrane</keyword>
<dbReference type="InterPro" id="IPR004158">
    <property type="entry name" value="DUF247_pln"/>
</dbReference>
<dbReference type="Pfam" id="PF03140">
    <property type="entry name" value="DUF247"/>
    <property type="match status" value="1"/>
</dbReference>
<dbReference type="PANTHER" id="PTHR31170">
    <property type="entry name" value="BNAC04G53230D PROTEIN"/>
    <property type="match status" value="1"/>
</dbReference>
<evidence type="ECO:0000313" key="2">
    <source>
        <dbReference type="EMBL" id="ERM95630.1"/>
    </source>
</evidence>
<evidence type="ECO:0000313" key="3">
    <source>
        <dbReference type="Proteomes" id="UP000017836"/>
    </source>
</evidence>
<gene>
    <name evidence="2" type="ORF">AMTR_s00023p00169590</name>
</gene>
<dbReference type="Gramene" id="ERM95630">
    <property type="protein sequence ID" value="ERM95630"/>
    <property type="gene ID" value="AMTR_s00023p00169590"/>
</dbReference>
<accession>W1NKB2</accession>
<keyword evidence="3" id="KW-1185">Reference proteome</keyword>
<organism evidence="2 3">
    <name type="scientific">Amborella trichopoda</name>
    <dbReference type="NCBI Taxonomy" id="13333"/>
    <lineage>
        <taxon>Eukaryota</taxon>
        <taxon>Viridiplantae</taxon>
        <taxon>Streptophyta</taxon>
        <taxon>Embryophyta</taxon>
        <taxon>Tracheophyta</taxon>
        <taxon>Spermatophyta</taxon>
        <taxon>Magnoliopsida</taxon>
        <taxon>Amborellales</taxon>
        <taxon>Amborellaceae</taxon>
        <taxon>Amborella</taxon>
    </lineage>
</organism>
<proteinExistence type="predicted"/>
<evidence type="ECO:0000256" key="1">
    <source>
        <dbReference type="SAM" id="Phobius"/>
    </source>
</evidence>
<dbReference type="PANTHER" id="PTHR31170:SF22">
    <property type="match status" value="1"/>
</dbReference>
<dbReference type="Proteomes" id="UP000017836">
    <property type="component" value="Unassembled WGS sequence"/>
</dbReference>
<dbReference type="EMBL" id="KI397474">
    <property type="protein sequence ID" value="ERM95630.1"/>
    <property type="molecule type" value="Genomic_DNA"/>
</dbReference>
<name>W1NKB2_AMBTC</name>